<name>A0ABQ0VNB0_9BACI</name>
<gene>
    <name evidence="1" type="ORF">HHA03_21430</name>
</gene>
<dbReference type="EMBL" id="BJWI01000047">
    <property type="protein sequence ID" value="GEM02611.1"/>
    <property type="molecule type" value="Genomic_DNA"/>
</dbReference>
<sequence length="54" mass="6057">MIFNYKTKKEASLGTMSLTVNITTGKRHPECSRQASAFIIDLFLRLDKIIVAGK</sequence>
<comment type="caution">
    <text evidence="1">The sequence shown here is derived from an EMBL/GenBank/DDBJ whole genome shotgun (WGS) entry which is preliminary data.</text>
</comment>
<evidence type="ECO:0000313" key="2">
    <source>
        <dbReference type="Proteomes" id="UP000321547"/>
    </source>
</evidence>
<evidence type="ECO:0000313" key="1">
    <source>
        <dbReference type="EMBL" id="GEM02611.1"/>
    </source>
</evidence>
<protein>
    <submittedName>
        <fullName evidence="1">Uncharacterized protein</fullName>
    </submittedName>
</protein>
<organism evidence="1 2">
    <name type="scientific">Halolactibacillus halophilus</name>
    <dbReference type="NCBI Taxonomy" id="306540"/>
    <lineage>
        <taxon>Bacteria</taxon>
        <taxon>Bacillati</taxon>
        <taxon>Bacillota</taxon>
        <taxon>Bacilli</taxon>
        <taxon>Bacillales</taxon>
        <taxon>Bacillaceae</taxon>
        <taxon>Halolactibacillus</taxon>
    </lineage>
</organism>
<proteinExistence type="predicted"/>
<keyword evidence="2" id="KW-1185">Reference proteome</keyword>
<dbReference type="Proteomes" id="UP000321547">
    <property type="component" value="Unassembled WGS sequence"/>
</dbReference>
<accession>A0ABQ0VNB0</accession>
<reference evidence="1 2" key="1">
    <citation type="submission" date="2019-07" db="EMBL/GenBank/DDBJ databases">
        <title>Whole genome shotgun sequence of Halolactibacillus halophilus NBRC 100868.</title>
        <authorList>
            <person name="Hosoyama A."/>
            <person name="Uohara A."/>
            <person name="Ohji S."/>
            <person name="Ichikawa N."/>
        </authorList>
    </citation>
    <scope>NUCLEOTIDE SEQUENCE [LARGE SCALE GENOMIC DNA]</scope>
    <source>
        <strain evidence="1 2">NBRC 100868</strain>
    </source>
</reference>